<accession>A0A2C9UJM7</accession>
<sequence length="68" mass="7909">MNQKHPLCQVIKGERNGRRKESTICLGFALKQASFEERLDSPCGRNPNGIRWEIKHRFSFASSFHFSE</sequence>
<protein>
    <submittedName>
        <fullName evidence="1">Uncharacterized protein</fullName>
    </submittedName>
</protein>
<name>A0A2C9UJM7_MANES</name>
<evidence type="ECO:0000313" key="1">
    <source>
        <dbReference type="EMBL" id="OAY30949.1"/>
    </source>
</evidence>
<organism evidence="1">
    <name type="scientific">Manihot esculenta</name>
    <name type="common">Cassava</name>
    <name type="synonym">Jatropha manihot</name>
    <dbReference type="NCBI Taxonomy" id="3983"/>
    <lineage>
        <taxon>Eukaryota</taxon>
        <taxon>Viridiplantae</taxon>
        <taxon>Streptophyta</taxon>
        <taxon>Embryophyta</taxon>
        <taxon>Tracheophyta</taxon>
        <taxon>Spermatophyta</taxon>
        <taxon>Magnoliopsida</taxon>
        <taxon>eudicotyledons</taxon>
        <taxon>Gunneridae</taxon>
        <taxon>Pentapetalae</taxon>
        <taxon>rosids</taxon>
        <taxon>fabids</taxon>
        <taxon>Malpighiales</taxon>
        <taxon>Euphorbiaceae</taxon>
        <taxon>Crotonoideae</taxon>
        <taxon>Manihoteae</taxon>
        <taxon>Manihot</taxon>
    </lineage>
</organism>
<dbReference type="EMBL" id="CM004400">
    <property type="protein sequence ID" value="OAY30949.1"/>
    <property type="molecule type" value="Genomic_DNA"/>
</dbReference>
<proteinExistence type="predicted"/>
<dbReference type="AlphaFoldDB" id="A0A2C9UJM7"/>
<gene>
    <name evidence="1" type="ORF">MANES_14G071200</name>
</gene>
<reference evidence="1" key="1">
    <citation type="submission" date="2016-02" db="EMBL/GenBank/DDBJ databases">
        <title>WGS assembly of Manihot esculenta.</title>
        <authorList>
            <person name="Bredeson J.V."/>
            <person name="Prochnik S.E."/>
            <person name="Lyons J.B."/>
            <person name="Schmutz J."/>
            <person name="Grimwood J."/>
            <person name="Vrebalov J."/>
            <person name="Bart R.S."/>
            <person name="Amuge T."/>
            <person name="Ferguson M.E."/>
            <person name="Green R."/>
            <person name="Putnam N."/>
            <person name="Stites J."/>
            <person name="Rounsley S."/>
            <person name="Rokhsar D.S."/>
        </authorList>
    </citation>
    <scope>NUCLEOTIDE SEQUENCE [LARGE SCALE GENOMIC DNA]</scope>
    <source>
        <tissue evidence="1">Leaf</tissue>
    </source>
</reference>